<feature type="transmembrane region" description="Helical" evidence="1">
    <location>
        <begin position="163"/>
        <end position="180"/>
    </location>
</feature>
<proteinExistence type="predicted"/>
<feature type="transmembrane region" description="Helical" evidence="1">
    <location>
        <begin position="133"/>
        <end position="156"/>
    </location>
</feature>
<feature type="transmembrane region" description="Helical" evidence="1">
    <location>
        <begin position="12"/>
        <end position="31"/>
    </location>
</feature>
<accession>A0ABW1TQT7</accession>
<feature type="transmembrane region" description="Helical" evidence="1">
    <location>
        <begin position="457"/>
        <end position="478"/>
    </location>
</feature>
<feature type="transmembrane region" description="Helical" evidence="1">
    <location>
        <begin position="106"/>
        <end position="127"/>
    </location>
</feature>
<feature type="transmembrane region" description="Helical" evidence="1">
    <location>
        <begin position="236"/>
        <end position="260"/>
    </location>
</feature>
<sequence>MRQQEIRRHHWRYPVGAGLIALVMVAGLFAIRGITPFGDHNLLIGDLGVQYIPFFTDFVRLVRDHGASLFNFHQALGGSWLPIISYYLMSPFNVLLFLVHSAQIPVMVAVMIMLKIATMAGTMTVYLQSHWQFHRAFVMVFGLAYAFCGFVTVNFFNVMWLDALMWLPLVAWGLDNFVATRRGGAYFAWLFVAVLTDYYLGYMTCLFVVGYFVYLMMGTRLSGQTLREWWAQERGLIGRFVVTSLLSVGSTLALLLPTILNMLTTAKAHPGSAAFSLFPTFGLEFFRQFSLGTTDFSQRIDHAPALYVSSLVILLAMAYFGLKSVTRWDKVRASLLLLFLFLGMWLRGFNTVWHMLAMPAGYPFRNSFFFSFVLIMLAAGAWQNDVRQLTAAWRWGLPLLLAGLMIGGTWLIAPMQTWTQSAYYASLEPVGRRVLLVSVGLLLLTTILLWEGPRFRGLLAFIVVGELVANFGLALNGIDFGRQHTYAQAVTMATKRLAPLTERQSLSRIRNEAPTVAAGFTGHYNPYNDSIWLGYNGTGAYSSTMTAATVTMSRQLGLFSRNVRRVSTAGLSPVSEMLFGIRDKVTPTGTIEPVASYSGMGFAVPDKLTRLRFGADAIANQEATLQALRPRRQPYFHDTKSVEIKTWDNWRSVGQLAVFKYHHRWSMVAQATGRLYLFDRDGASKYSSMLVNGHRVHPEYFADGRPVLLDLGTFRKGQMVTVTFASWNESVRDIHLATLPAAGMVAVHRQAQATSLKLTQRRHALPTTYQGQMVNQSGNRWAFLSLPTEKGWRINVNGQRVATKTVLTGLTAVPIRSGINDIQVQYQVPGGRLGVILALISFLSYLDLWHFRRL</sequence>
<dbReference type="PANTHER" id="PTHR38454:SF1">
    <property type="entry name" value="INTEGRAL MEMBRANE PROTEIN"/>
    <property type="match status" value="1"/>
</dbReference>
<keyword evidence="1" id="KW-0812">Transmembrane</keyword>
<dbReference type="EMBL" id="JBHSSJ010000006">
    <property type="protein sequence ID" value="MFC6275123.1"/>
    <property type="molecule type" value="Genomic_DNA"/>
</dbReference>
<gene>
    <name evidence="2" type="ORF">ACFQET_06285</name>
</gene>
<feature type="transmembrane region" description="Helical" evidence="1">
    <location>
        <begin position="186"/>
        <end position="215"/>
    </location>
</feature>
<feature type="transmembrane region" description="Helical" evidence="1">
    <location>
        <begin position="362"/>
        <end position="383"/>
    </location>
</feature>
<organism evidence="2 3">
    <name type="scientific">Levilactobacillus tangyuanensis</name>
    <dbReference type="NCBI Taxonomy" id="2486021"/>
    <lineage>
        <taxon>Bacteria</taxon>
        <taxon>Bacillati</taxon>
        <taxon>Bacillota</taxon>
        <taxon>Bacilli</taxon>
        <taxon>Lactobacillales</taxon>
        <taxon>Lactobacillaceae</taxon>
        <taxon>Levilactobacillus</taxon>
    </lineage>
</organism>
<keyword evidence="1" id="KW-0472">Membrane</keyword>
<evidence type="ECO:0000313" key="3">
    <source>
        <dbReference type="Proteomes" id="UP001596191"/>
    </source>
</evidence>
<protein>
    <submittedName>
        <fullName evidence="2">YfhO family protein</fullName>
    </submittedName>
</protein>
<dbReference type="Pfam" id="PF09586">
    <property type="entry name" value="YfhO"/>
    <property type="match status" value="1"/>
</dbReference>
<comment type="caution">
    <text evidence="2">The sequence shown here is derived from an EMBL/GenBank/DDBJ whole genome shotgun (WGS) entry which is preliminary data.</text>
</comment>
<name>A0ABW1TQT7_9LACO</name>
<dbReference type="InterPro" id="IPR018580">
    <property type="entry name" value="Uncharacterised_YfhO"/>
</dbReference>
<keyword evidence="1" id="KW-1133">Transmembrane helix</keyword>
<evidence type="ECO:0000313" key="2">
    <source>
        <dbReference type="EMBL" id="MFC6275123.1"/>
    </source>
</evidence>
<feature type="transmembrane region" description="Helical" evidence="1">
    <location>
        <begin position="305"/>
        <end position="322"/>
    </location>
</feature>
<feature type="transmembrane region" description="Helical" evidence="1">
    <location>
        <begin position="433"/>
        <end position="450"/>
    </location>
</feature>
<reference evidence="3" key="1">
    <citation type="journal article" date="2019" name="Int. J. Syst. Evol. Microbiol.">
        <title>The Global Catalogue of Microorganisms (GCM) 10K type strain sequencing project: providing services to taxonomists for standard genome sequencing and annotation.</title>
        <authorList>
            <consortium name="The Broad Institute Genomics Platform"/>
            <consortium name="The Broad Institute Genome Sequencing Center for Infectious Disease"/>
            <person name="Wu L."/>
            <person name="Ma J."/>
        </authorList>
    </citation>
    <scope>NUCLEOTIDE SEQUENCE [LARGE SCALE GENOMIC DNA]</scope>
    <source>
        <strain evidence="3">CCM 8907</strain>
    </source>
</reference>
<evidence type="ECO:0000256" key="1">
    <source>
        <dbReference type="SAM" id="Phobius"/>
    </source>
</evidence>
<feature type="transmembrane region" description="Helical" evidence="1">
    <location>
        <begin position="79"/>
        <end position="99"/>
    </location>
</feature>
<dbReference type="PANTHER" id="PTHR38454">
    <property type="entry name" value="INTEGRAL MEMBRANE PROTEIN-RELATED"/>
    <property type="match status" value="1"/>
</dbReference>
<feature type="transmembrane region" description="Helical" evidence="1">
    <location>
        <begin position="334"/>
        <end position="356"/>
    </location>
</feature>
<dbReference type="Proteomes" id="UP001596191">
    <property type="component" value="Unassembled WGS sequence"/>
</dbReference>
<dbReference type="RefSeq" id="WP_125641178.1">
    <property type="nucleotide sequence ID" value="NZ_JBHSSJ010000006.1"/>
</dbReference>
<feature type="transmembrane region" description="Helical" evidence="1">
    <location>
        <begin position="395"/>
        <end position="413"/>
    </location>
</feature>
<keyword evidence="3" id="KW-1185">Reference proteome</keyword>